<sequence length="91" mass="10265">MITHIHCSITEQPELFHPMLGFMEKALVGFGLTYDQAKDFCGSVIAIDLKRDAQHNGELVFTRNDADGTFAHTFLTSPEGRVMDVRKERLP</sequence>
<gene>
    <name evidence="1" type="ORF">NCTC13294_00850</name>
</gene>
<reference evidence="1 2" key="1">
    <citation type="submission" date="2018-06" db="EMBL/GenBank/DDBJ databases">
        <authorList>
            <consortium name="Pathogen Informatics"/>
            <person name="Doyle S."/>
        </authorList>
    </citation>
    <scope>NUCLEOTIDE SEQUENCE [LARGE SCALE GENOMIC DNA]</scope>
    <source>
        <strain evidence="1 2">NCTC13294</strain>
    </source>
</reference>
<dbReference type="EMBL" id="UFUW01000001">
    <property type="protein sequence ID" value="SUX20852.1"/>
    <property type="molecule type" value="Genomic_DNA"/>
</dbReference>
<evidence type="ECO:0000313" key="1">
    <source>
        <dbReference type="EMBL" id="SUX20852.1"/>
    </source>
</evidence>
<accession>A0A381E407</accession>
<proteinExistence type="predicted"/>
<organism evidence="1 2">
    <name type="scientific">Cardiobacterium valvarum</name>
    <dbReference type="NCBI Taxonomy" id="194702"/>
    <lineage>
        <taxon>Bacteria</taxon>
        <taxon>Pseudomonadati</taxon>
        <taxon>Pseudomonadota</taxon>
        <taxon>Gammaproteobacteria</taxon>
        <taxon>Cardiobacteriales</taxon>
        <taxon>Cardiobacteriaceae</taxon>
        <taxon>Cardiobacterium</taxon>
    </lineage>
</organism>
<keyword evidence="2" id="KW-1185">Reference proteome</keyword>
<evidence type="ECO:0000313" key="2">
    <source>
        <dbReference type="Proteomes" id="UP000254572"/>
    </source>
</evidence>
<dbReference type="RefSeq" id="WP_115611122.1">
    <property type="nucleotide sequence ID" value="NZ_JBHLZC010000001.1"/>
</dbReference>
<dbReference type="AlphaFoldDB" id="A0A381E407"/>
<dbReference type="Proteomes" id="UP000254572">
    <property type="component" value="Unassembled WGS sequence"/>
</dbReference>
<protein>
    <submittedName>
        <fullName evidence="1">Uncharacterized protein</fullName>
    </submittedName>
</protein>
<name>A0A381E407_9GAMM</name>